<organism evidence="2 3">
    <name type="scientific">Conger conger</name>
    <name type="common">Conger eel</name>
    <name type="synonym">Muraena conger</name>
    <dbReference type="NCBI Taxonomy" id="82655"/>
    <lineage>
        <taxon>Eukaryota</taxon>
        <taxon>Metazoa</taxon>
        <taxon>Chordata</taxon>
        <taxon>Craniata</taxon>
        <taxon>Vertebrata</taxon>
        <taxon>Euteleostomi</taxon>
        <taxon>Actinopterygii</taxon>
        <taxon>Neopterygii</taxon>
        <taxon>Teleostei</taxon>
        <taxon>Anguilliformes</taxon>
        <taxon>Congridae</taxon>
        <taxon>Conger</taxon>
    </lineage>
</organism>
<feature type="compositionally biased region" description="Basic and acidic residues" evidence="1">
    <location>
        <begin position="1"/>
        <end position="12"/>
    </location>
</feature>
<accession>A0A9Q1DC47</accession>
<dbReference type="Proteomes" id="UP001152803">
    <property type="component" value="Unassembled WGS sequence"/>
</dbReference>
<dbReference type="EMBL" id="JAFJMO010000010">
    <property type="protein sequence ID" value="KAJ8265777.1"/>
    <property type="molecule type" value="Genomic_DNA"/>
</dbReference>
<evidence type="ECO:0000256" key="1">
    <source>
        <dbReference type="SAM" id="MobiDB-lite"/>
    </source>
</evidence>
<evidence type="ECO:0000313" key="3">
    <source>
        <dbReference type="Proteomes" id="UP001152803"/>
    </source>
</evidence>
<comment type="caution">
    <text evidence="2">The sequence shown here is derived from an EMBL/GenBank/DDBJ whole genome shotgun (WGS) entry which is preliminary data.</text>
</comment>
<feature type="compositionally biased region" description="Polar residues" evidence="1">
    <location>
        <begin position="30"/>
        <end position="40"/>
    </location>
</feature>
<dbReference type="AlphaFoldDB" id="A0A9Q1DC47"/>
<sequence>MATAEREREKGKAATCESSPQQPGGKGRLSSKSPQANPSTEGADAPSHSQGLRAAVFPRGIVKSWLFGGRPHLSYQVNSPVLLSACHGEERKKATAVVEPGKCTPDLSASSFKKMNAAVSLGVIIPPS</sequence>
<feature type="region of interest" description="Disordered" evidence="1">
    <location>
        <begin position="1"/>
        <end position="51"/>
    </location>
</feature>
<gene>
    <name evidence="2" type="ORF">COCON_G00148760</name>
</gene>
<proteinExistence type="predicted"/>
<name>A0A9Q1DC47_CONCO</name>
<evidence type="ECO:0000313" key="2">
    <source>
        <dbReference type="EMBL" id="KAJ8265777.1"/>
    </source>
</evidence>
<protein>
    <submittedName>
        <fullName evidence="2">Uncharacterized protein</fullName>
    </submittedName>
</protein>
<reference evidence="2" key="1">
    <citation type="journal article" date="2023" name="Science">
        <title>Genome structures resolve the early diversification of teleost fishes.</title>
        <authorList>
            <person name="Parey E."/>
            <person name="Louis A."/>
            <person name="Montfort J."/>
            <person name="Bouchez O."/>
            <person name="Roques C."/>
            <person name="Iampietro C."/>
            <person name="Lluch J."/>
            <person name="Castinel A."/>
            <person name="Donnadieu C."/>
            <person name="Desvignes T."/>
            <person name="Floi Bucao C."/>
            <person name="Jouanno E."/>
            <person name="Wen M."/>
            <person name="Mejri S."/>
            <person name="Dirks R."/>
            <person name="Jansen H."/>
            <person name="Henkel C."/>
            <person name="Chen W.J."/>
            <person name="Zahm M."/>
            <person name="Cabau C."/>
            <person name="Klopp C."/>
            <person name="Thompson A.W."/>
            <person name="Robinson-Rechavi M."/>
            <person name="Braasch I."/>
            <person name="Lecointre G."/>
            <person name="Bobe J."/>
            <person name="Postlethwait J.H."/>
            <person name="Berthelot C."/>
            <person name="Roest Crollius H."/>
            <person name="Guiguen Y."/>
        </authorList>
    </citation>
    <scope>NUCLEOTIDE SEQUENCE</scope>
    <source>
        <strain evidence="2">Concon-B</strain>
    </source>
</reference>
<keyword evidence="3" id="KW-1185">Reference proteome</keyword>